<dbReference type="EMBL" id="AEPE02000005">
    <property type="protein sequence ID" value="EFZ36708.1"/>
    <property type="molecule type" value="Genomic_DNA"/>
</dbReference>
<dbReference type="AlphaFoldDB" id="E7RR20"/>
<accession>E7RR20</accession>
<name>E7RR20_9BACT</name>
<comment type="caution">
    <text evidence="1">The sequence shown here is derived from an EMBL/GenBank/DDBJ whole genome shotgun (WGS) entry which is preliminary data.</text>
</comment>
<proteinExistence type="predicted"/>
<dbReference type="HOGENOM" id="CLU_3314793_0_0_10"/>
<evidence type="ECO:0000313" key="2">
    <source>
        <dbReference type="Proteomes" id="UP000005580"/>
    </source>
</evidence>
<organism evidence="1 2">
    <name type="scientific">Hoylesella oralis ATCC 33269</name>
    <dbReference type="NCBI Taxonomy" id="873533"/>
    <lineage>
        <taxon>Bacteria</taxon>
        <taxon>Pseudomonadati</taxon>
        <taxon>Bacteroidota</taxon>
        <taxon>Bacteroidia</taxon>
        <taxon>Bacteroidales</taxon>
        <taxon>Prevotellaceae</taxon>
        <taxon>Hoylesella</taxon>
    </lineage>
</organism>
<reference evidence="1" key="1">
    <citation type="submission" date="2011-01" db="EMBL/GenBank/DDBJ databases">
        <authorList>
            <person name="Muzny D."/>
            <person name="Qin X."/>
            <person name="Buhay C."/>
            <person name="Dugan-Rocha S."/>
            <person name="Ding Y."/>
            <person name="Chen G."/>
            <person name="Hawes A."/>
            <person name="Holder M."/>
            <person name="Jhangiani S."/>
            <person name="Johnson A."/>
            <person name="Khan Z."/>
            <person name="Li Z."/>
            <person name="Liu W."/>
            <person name="Liu X."/>
            <person name="Perez L."/>
            <person name="Shen H."/>
            <person name="Wang Q."/>
            <person name="Watt J."/>
            <person name="Xi L."/>
            <person name="Xin Y."/>
            <person name="Zhou J."/>
            <person name="Deng J."/>
            <person name="Jiang H."/>
            <person name="Liu Y."/>
            <person name="Qu J."/>
            <person name="Song X.-Z."/>
            <person name="Zhang L."/>
            <person name="Villasana D."/>
            <person name="Johnson A."/>
            <person name="Liu J."/>
            <person name="Liyanage D."/>
            <person name="Lorensuhewa L."/>
            <person name="Robinson T."/>
            <person name="Song A."/>
            <person name="Song B.-B."/>
            <person name="Dinh H."/>
            <person name="Thornton R."/>
            <person name="Coyle M."/>
            <person name="Francisco L."/>
            <person name="Jackson L."/>
            <person name="Javaid M."/>
            <person name="Korchina V."/>
            <person name="Kovar C."/>
            <person name="Mata R."/>
            <person name="Mathew T."/>
            <person name="Ngo R."/>
            <person name="Nguyen L."/>
            <person name="Nguyen N."/>
            <person name="Okwuonu G."/>
            <person name="Ongeri F."/>
            <person name="Pham C."/>
            <person name="Simmons D."/>
            <person name="Wilczek-Boney K."/>
            <person name="Hale W."/>
            <person name="Jakkamsetti A."/>
            <person name="Pham P."/>
            <person name="Ruth R."/>
            <person name="San Lucas F."/>
            <person name="Warren J."/>
            <person name="Zhang J."/>
            <person name="Zhao Z."/>
            <person name="Zhou C."/>
            <person name="Zhu D."/>
            <person name="Lee S."/>
            <person name="Bess C."/>
            <person name="Blankenburg K."/>
            <person name="Forbes L."/>
            <person name="Fu Q."/>
            <person name="Gubbala S."/>
            <person name="Hirani K."/>
            <person name="Jayaseelan J.C."/>
            <person name="Lara F."/>
            <person name="Munidasa M."/>
            <person name="Palculict T."/>
            <person name="Patil S."/>
            <person name="Pu L.-L."/>
            <person name="Saada N."/>
            <person name="Tang L."/>
            <person name="Weissenberger G."/>
            <person name="Zhu Y."/>
            <person name="Hemphill L."/>
            <person name="Shang Y."/>
            <person name="Youmans B."/>
            <person name="Ayvaz T."/>
            <person name="Ross M."/>
            <person name="Santibanez J."/>
            <person name="Aqrawi P."/>
            <person name="Gross S."/>
            <person name="Joshi V."/>
            <person name="Fowler G."/>
            <person name="Nazareth L."/>
            <person name="Reid J."/>
            <person name="Worley K."/>
            <person name="Petrosino J."/>
            <person name="Highlander S."/>
            <person name="Gibbs R."/>
        </authorList>
    </citation>
    <scope>NUCLEOTIDE SEQUENCE [LARGE SCALE GENOMIC DNA]</scope>
    <source>
        <strain evidence="1">ATCC 33269</strain>
    </source>
</reference>
<gene>
    <name evidence="1" type="ORF">HMPREF0663_11621</name>
</gene>
<dbReference type="STRING" id="28134.SAMN05444288_1267"/>
<sequence>MQIIFKLFIFVFEDYYSQKFNCIYTKNNGNETKIIYNSR</sequence>
<dbReference type="Proteomes" id="UP000005580">
    <property type="component" value="Unassembled WGS sequence"/>
</dbReference>
<keyword evidence="2" id="KW-1185">Reference proteome</keyword>
<protein>
    <submittedName>
        <fullName evidence="1">Uncharacterized protein</fullName>
    </submittedName>
</protein>
<evidence type="ECO:0000313" key="1">
    <source>
        <dbReference type="EMBL" id="EFZ36708.1"/>
    </source>
</evidence>